<dbReference type="VEuPathDB" id="FungiDB:JI435_025850"/>
<reference evidence="4" key="1">
    <citation type="journal article" date="2021" name="BMC Genomics">
        <title>Chromosome-level genome assembly and manually-curated proteome of model necrotroph Parastagonospora nodorum Sn15 reveals a genome-wide trove of candidate effector homologs, and redundancy of virulence-related functions within an accessory chromosome.</title>
        <authorList>
            <person name="Bertazzoni S."/>
            <person name="Jones D.A.B."/>
            <person name="Phan H.T."/>
            <person name="Tan K.-C."/>
            <person name="Hane J.K."/>
        </authorList>
    </citation>
    <scope>NUCLEOTIDE SEQUENCE [LARGE SCALE GENOMIC DNA]</scope>
    <source>
        <strain evidence="4">SN15 / ATCC MYA-4574 / FGSC 10173)</strain>
    </source>
</reference>
<dbReference type="Proteomes" id="UP000663193">
    <property type="component" value="Chromosome 5"/>
</dbReference>
<feature type="region of interest" description="Disordered" evidence="1">
    <location>
        <begin position="1"/>
        <end position="67"/>
    </location>
</feature>
<organism evidence="3 4">
    <name type="scientific">Phaeosphaeria nodorum (strain SN15 / ATCC MYA-4574 / FGSC 10173)</name>
    <name type="common">Glume blotch fungus</name>
    <name type="synonym">Parastagonospora nodorum</name>
    <dbReference type="NCBI Taxonomy" id="321614"/>
    <lineage>
        <taxon>Eukaryota</taxon>
        <taxon>Fungi</taxon>
        <taxon>Dikarya</taxon>
        <taxon>Ascomycota</taxon>
        <taxon>Pezizomycotina</taxon>
        <taxon>Dothideomycetes</taxon>
        <taxon>Pleosporomycetidae</taxon>
        <taxon>Pleosporales</taxon>
        <taxon>Pleosporineae</taxon>
        <taxon>Phaeosphaeriaceae</taxon>
        <taxon>Parastagonospora</taxon>
    </lineage>
</organism>
<evidence type="ECO:0000256" key="1">
    <source>
        <dbReference type="SAM" id="MobiDB-lite"/>
    </source>
</evidence>
<feature type="region of interest" description="Disordered" evidence="1">
    <location>
        <begin position="463"/>
        <end position="524"/>
    </location>
</feature>
<dbReference type="PANTHER" id="PTHR35391:SF7">
    <property type="entry name" value="C2H2-TYPE DOMAIN-CONTAINING PROTEIN"/>
    <property type="match status" value="1"/>
</dbReference>
<keyword evidence="4" id="KW-1185">Reference proteome</keyword>
<accession>A0A7U2EXG9</accession>
<feature type="domain" description="Oxidoreductase acuF-like C2H2 type zinc-finger" evidence="2">
    <location>
        <begin position="361"/>
        <end position="389"/>
    </location>
</feature>
<dbReference type="OMA" id="YETIVIW"/>
<name>A0A7U2EXG9_PHANO</name>
<dbReference type="InterPro" id="IPR058925">
    <property type="entry name" value="zf-C2H2_AcuF"/>
</dbReference>
<evidence type="ECO:0000313" key="4">
    <source>
        <dbReference type="Proteomes" id="UP000663193"/>
    </source>
</evidence>
<dbReference type="RefSeq" id="XP_001793187.1">
    <property type="nucleotide sequence ID" value="XM_001793135.1"/>
</dbReference>
<dbReference type="Pfam" id="PF26082">
    <property type="entry name" value="zf-C2H2_AcuF"/>
    <property type="match status" value="1"/>
</dbReference>
<gene>
    <name evidence="3" type="ORF">JI435_025850</name>
</gene>
<dbReference type="PANTHER" id="PTHR35391">
    <property type="entry name" value="C2H2-TYPE DOMAIN-CONTAINING PROTEIN-RELATED"/>
    <property type="match status" value="1"/>
</dbReference>
<feature type="compositionally biased region" description="Polar residues" evidence="1">
    <location>
        <begin position="506"/>
        <end position="518"/>
    </location>
</feature>
<protein>
    <recommendedName>
        <fullName evidence="2">Oxidoreductase acuF-like C2H2 type zinc-finger domain-containing protein</fullName>
    </recommendedName>
</protein>
<proteinExistence type="predicted"/>
<dbReference type="OrthoDB" id="20872at2759"/>
<feature type="compositionally biased region" description="Acidic residues" evidence="1">
    <location>
        <begin position="466"/>
        <end position="476"/>
    </location>
</feature>
<dbReference type="EMBL" id="CP069027">
    <property type="protein sequence ID" value="QRC94840.1"/>
    <property type="molecule type" value="Genomic_DNA"/>
</dbReference>
<sequence>MSSVEARRKRSATEEGGLMTEHWQAEAGRSRETASPPTEKSMTHPVVHLQPTSELDGPENSDKNLRRPVSNTVRNHELHDQGPIASLSRPLMETLGLLLIDVRMNPDVPQYCGPLESSCAALFFWIDDLGMSRGRLDDMLQNSLQLRDTCLAVLVSISRFVSTSLILLISSEHRQREVLQSTGISISLEQIMNMIEYQQHQYTHRPEQDAESLCQTLRMKIDTLIMLAPTLASPAEEFFDDEEPRVIQDIGEYLPEQAYANSISQKFPLAALAIVSQLGKLNWKRYNHMIHLQQETVEQELRTTVMEKARTIFHDSGLGVSLPAQSEVGLNIAESAPSVVSHRAQASHKRVPQLPAKARSGETFACEICNKQVRFKQTKAWKKHVFDDILAYSCFFAECSDTHVFYENSDALMTHLQDDHGMDVQVLDVTCPLCVQFTSGDRDILSLHIARHMEEVALAILPTGVDSDEESGDESTSDATSLKDNEDPAKLPGEFQEDPTRDPVSIESNAYGSDTEPPSASVEFDGDGCVLSKYLGVVDEGANEEDIRRWGGKEEIIASTLESCEGKDS</sequence>
<dbReference type="AlphaFoldDB" id="A0A7U2EXG9"/>
<dbReference type="KEGG" id="pno:SNOG_02585"/>
<evidence type="ECO:0000259" key="2">
    <source>
        <dbReference type="Pfam" id="PF26082"/>
    </source>
</evidence>
<evidence type="ECO:0000313" key="3">
    <source>
        <dbReference type="EMBL" id="QRC94840.1"/>
    </source>
</evidence>